<keyword evidence="1" id="KW-1133">Transmembrane helix</keyword>
<gene>
    <name evidence="2" type="ORF">AN957_16900</name>
</gene>
<keyword evidence="1" id="KW-0812">Transmembrane</keyword>
<protein>
    <submittedName>
        <fullName evidence="2">Uncharacterized protein</fullName>
    </submittedName>
</protein>
<evidence type="ECO:0000313" key="2">
    <source>
        <dbReference type="EMBL" id="KQL20078.1"/>
    </source>
</evidence>
<sequence>MKFPTGGDEGDLLVRDPFSNVGNGGFGEIPKPTVKVWMGEGMTNLRKNCIVLRFFGYVFFAPYIFVRGFVFSGEING</sequence>
<accession>A0A0Q3QQT8</accession>
<reference evidence="2 3" key="1">
    <citation type="submission" date="2015-09" db="EMBL/GenBank/DDBJ databases">
        <title>Genome sequencing project for genomic taxonomy and phylogenomics of Bacillus-like bacteria.</title>
        <authorList>
            <person name="Liu B."/>
            <person name="Wang J."/>
            <person name="Zhu Y."/>
            <person name="Liu G."/>
            <person name="Chen Q."/>
            <person name="Chen Z."/>
            <person name="Lan J."/>
            <person name="Che J."/>
            <person name="Ge C."/>
            <person name="Shi H."/>
            <person name="Pan Z."/>
            <person name="Liu X."/>
        </authorList>
    </citation>
    <scope>NUCLEOTIDE SEQUENCE [LARGE SCALE GENOMIC DNA]</scope>
    <source>
        <strain evidence="2 3">FJAT-18043</strain>
    </source>
</reference>
<comment type="caution">
    <text evidence="2">The sequence shown here is derived from an EMBL/GenBank/DDBJ whole genome shotgun (WGS) entry which is preliminary data.</text>
</comment>
<keyword evidence="3" id="KW-1185">Reference proteome</keyword>
<feature type="transmembrane region" description="Helical" evidence="1">
    <location>
        <begin position="50"/>
        <end position="70"/>
    </location>
</feature>
<dbReference type="STRING" id="1637975.AN957_16900"/>
<organism evidence="2 3">
    <name type="scientific">Cytobacillus solani</name>
    <dbReference type="NCBI Taxonomy" id="1637975"/>
    <lineage>
        <taxon>Bacteria</taxon>
        <taxon>Bacillati</taxon>
        <taxon>Bacillota</taxon>
        <taxon>Bacilli</taxon>
        <taxon>Bacillales</taxon>
        <taxon>Bacillaceae</taxon>
        <taxon>Cytobacillus</taxon>
    </lineage>
</organism>
<evidence type="ECO:0000313" key="3">
    <source>
        <dbReference type="Proteomes" id="UP000050996"/>
    </source>
</evidence>
<dbReference type="PATRIC" id="fig|1637975.4.peg.3300"/>
<dbReference type="AlphaFoldDB" id="A0A0Q3QQT8"/>
<dbReference type="EMBL" id="LJIX01000006">
    <property type="protein sequence ID" value="KQL20078.1"/>
    <property type="molecule type" value="Genomic_DNA"/>
</dbReference>
<keyword evidence="1" id="KW-0472">Membrane</keyword>
<dbReference type="Proteomes" id="UP000050996">
    <property type="component" value="Unassembled WGS sequence"/>
</dbReference>
<name>A0A0Q3QQT8_9BACI</name>
<proteinExistence type="predicted"/>
<evidence type="ECO:0000256" key="1">
    <source>
        <dbReference type="SAM" id="Phobius"/>
    </source>
</evidence>